<dbReference type="Proteomes" id="UP000309340">
    <property type="component" value="Unassembled WGS sequence"/>
</dbReference>
<evidence type="ECO:0008006" key="3">
    <source>
        <dbReference type="Google" id="ProtNLM"/>
    </source>
</evidence>
<dbReference type="PANTHER" id="PTHR30613">
    <property type="entry name" value="UNCHARACTERIZED PROTEIN YBIU-RELATED"/>
    <property type="match status" value="1"/>
</dbReference>
<dbReference type="InterPro" id="IPR010856">
    <property type="entry name" value="Gig2-like"/>
</dbReference>
<dbReference type="AlphaFoldDB" id="A0A4U0XMN9"/>
<dbReference type="EMBL" id="NAJQ01000152">
    <property type="protein sequence ID" value="TKA76838.1"/>
    <property type="molecule type" value="Genomic_DNA"/>
</dbReference>
<dbReference type="PANTHER" id="PTHR30613:SF1">
    <property type="entry name" value="DUF1479 DOMAIN PROTEIN (AFU_ORTHOLOGUE AFUA_5G09280)"/>
    <property type="match status" value="1"/>
</dbReference>
<dbReference type="OrthoDB" id="8249012at2759"/>
<reference evidence="1 2" key="1">
    <citation type="submission" date="2017-03" db="EMBL/GenBank/DDBJ databases">
        <title>Genomes of endolithic fungi from Antarctica.</title>
        <authorList>
            <person name="Coleine C."/>
            <person name="Masonjones S."/>
            <person name="Stajich J.E."/>
        </authorList>
    </citation>
    <scope>NUCLEOTIDE SEQUENCE [LARGE SCALE GENOMIC DNA]</scope>
    <source>
        <strain evidence="1 2">CCFEE 5184</strain>
    </source>
</reference>
<keyword evidence="2" id="KW-1185">Reference proteome</keyword>
<protein>
    <recommendedName>
        <fullName evidence="3">DUF1479 domain protein</fullName>
    </recommendedName>
</protein>
<evidence type="ECO:0000313" key="1">
    <source>
        <dbReference type="EMBL" id="TKA76838.1"/>
    </source>
</evidence>
<sequence length="522" mass="57874">MVSVDTVAGDVQNMAATISRGLRASRSASRLLPQGPALRALATAAPSQKKEGDISDAFASLSGMQFKPLEPRFAELKRRLISGNEEALYDSWNRLLASLREEIPLIANLGSTAVPVIDFKDIDSASPDFRAEHRKRGVAVIRNVMPQQEVLEMKRELREYIAANPHTKAFPKDNPQVFELYWSPAQIKARSHPNLIKAQRFLMEFWHSKDPKALISSGHPMIYADRLRMRLPGDSRFALGPHVDGGSCERWEKEGYGQGHVYDSIWEGNWEDYDPWESSCRLQVSSDLYQGVGACSMFRMFQGWLSMSETGPYEGTLLVNPLLSRATAYFLLRPFFAPKNAARDPTAETYEEAFLAPNNWQLESEPTSWLHGASPGHGQELNAVLHPHLNLPSSMVHMPKVQPGDYVSWHCDTIHAVDSVHAGKTDSSVMYIPACPLTVSNAKFVARQREAFLNGWPCPDFGGGVGESQHLGRPGAEDVEKVNAGDGLQAFGRKAFDGEAHALTGGQKEVIDRANKILGFHQ</sequence>
<dbReference type="Pfam" id="PF07350">
    <property type="entry name" value="Gig2-like"/>
    <property type="match status" value="1"/>
</dbReference>
<dbReference type="SUPFAM" id="SSF51197">
    <property type="entry name" value="Clavaminate synthase-like"/>
    <property type="match status" value="1"/>
</dbReference>
<evidence type="ECO:0000313" key="2">
    <source>
        <dbReference type="Proteomes" id="UP000309340"/>
    </source>
</evidence>
<gene>
    <name evidence="1" type="ORF">B0A55_04634</name>
</gene>
<dbReference type="Gene3D" id="2.60.120.330">
    <property type="entry name" value="B-lactam Antibiotic, Isopenicillin N Synthase, Chain"/>
    <property type="match status" value="1"/>
</dbReference>
<organism evidence="1 2">
    <name type="scientific">Friedmanniomyces simplex</name>
    <dbReference type="NCBI Taxonomy" id="329884"/>
    <lineage>
        <taxon>Eukaryota</taxon>
        <taxon>Fungi</taxon>
        <taxon>Dikarya</taxon>
        <taxon>Ascomycota</taxon>
        <taxon>Pezizomycotina</taxon>
        <taxon>Dothideomycetes</taxon>
        <taxon>Dothideomycetidae</taxon>
        <taxon>Mycosphaerellales</taxon>
        <taxon>Teratosphaeriaceae</taxon>
        <taxon>Friedmanniomyces</taxon>
    </lineage>
</organism>
<dbReference type="STRING" id="329884.A0A4U0XMN9"/>
<comment type="caution">
    <text evidence="1">The sequence shown here is derived from an EMBL/GenBank/DDBJ whole genome shotgun (WGS) entry which is preliminary data.</text>
</comment>
<proteinExistence type="predicted"/>
<name>A0A4U0XMN9_9PEZI</name>
<accession>A0A4U0XMN9</accession>
<dbReference type="InterPro" id="IPR027443">
    <property type="entry name" value="IPNS-like_sf"/>
</dbReference>